<dbReference type="EMBL" id="JAECZA010000036">
    <property type="protein sequence ID" value="MBH8573550.1"/>
    <property type="molecule type" value="Genomic_DNA"/>
</dbReference>
<evidence type="ECO:0000256" key="1">
    <source>
        <dbReference type="SAM" id="MobiDB-lite"/>
    </source>
</evidence>
<organism evidence="3 4">
    <name type="scientific">Dendronalium phyllosphericum CENA369</name>
    <dbReference type="NCBI Taxonomy" id="1725256"/>
    <lineage>
        <taxon>Bacteria</taxon>
        <taxon>Bacillati</taxon>
        <taxon>Cyanobacteriota</taxon>
        <taxon>Cyanophyceae</taxon>
        <taxon>Nostocales</taxon>
        <taxon>Nostocaceae</taxon>
        <taxon>Dendronalium</taxon>
        <taxon>Dendronalium phyllosphericum</taxon>
    </lineage>
</organism>
<evidence type="ECO:0000313" key="4">
    <source>
        <dbReference type="Proteomes" id="UP000662314"/>
    </source>
</evidence>
<dbReference type="RefSeq" id="WP_214432368.1">
    <property type="nucleotide sequence ID" value="NZ_CAWPUQ010000189.1"/>
</dbReference>
<dbReference type="AlphaFoldDB" id="A0A8J7I2L4"/>
<comment type="caution">
    <text evidence="3">The sequence shown here is derived from an EMBL/GenBank/DDBJ whole genome shotgun (WGS) entry which is preliminary data.</text>
</comment>
<gene>
    <name evidence="3" type="ORF">I8752_11085</name>
</gene>
<evidence type="ECO:0000259" key="2">
    <source>
        <dbReference type="Pfam" id="PF12965"/>
    </source>
</evidence>
<feature type="domain" description="DUF3854" evidence="2">
    <location>
        <begin position="400"/>
        <end position="524"/>
    </location>
</feature>
<accession>A0A8J7I2L4</accession>
<dbReference type="InterPro" id="IPR024385">
    <property type="entry name" value="DUF3854"/>
</dbReference>
<feature type="region of interest" description="Disordered" evidence="1">
    <location>
        <begin position="927"/>
        <end position="979"/>
    </location>
</feature>
<proteinExistence type="predicted"/>
<name>A0A8J7I2L4_9NOST</name>
<feature type="compositionally biased region" description="Basic and acidic residues" evidence="1">
    <location>
        <begin position="320"/>
        <end position="329"/>
    </location>
</feature>
<evidence type="ECO:0000313" key="3">
    <source>
        <dbReference type="EMBL" id="MBH8573550.1"/>
    </source>
</evidence>
<sequence>MFDERHLQLTSAYARASQHFIRAFIYPLGEFVYKSIEEAIDLKCRIEIGEETYFLTPDEDGGWKWSKLEREVVDAEFVELEELLEDLLPPLLPGNNTTPLDFPPNDSPPLIPTPNSPLNLPPSAMSLEFMAISLERQNAPFNEQNNYQPLEGKQDTRDSTPVNNNSFYLDEIAEEVAQEVEPPNELEPHDQSSSLLEQPSFTTHFSTSVTGVCPPHIDLNHWQELINKSAIAPSIAELNFKSLHIDPAEQEHEAWEYLMYSDKIERINLGRLKSDMLRTYSHIEHGGWWCSGGVDPRSFTHLKQAEQPLQKPWGCYKPNQPREKPDEQKNSKNFFKFLQDSETPQKPTKQIDKPKKFIKYEHPPKTGTSIFLLDVPTDIEQRIYSKARVNPSQSDRSSGFWYCVWKHNVPITITEGAKKAACLLSQGEAAIGVPGIYNGYRKDDEFGNPTVALHPELAVFATKDRHFKICFDYETKAKTKRNINIATYRTGKLLEMAGSTVSVVKLPGPHKGVDDLIVAQGADAFFKVFTASVPLDEWWQNNTPPNLRLVVFLKNGQELRLYEQKGDGTVTTTPENITEQPIDEFLKLPSSKSPTHLLVPSTPIIDAEFVDTDIVEGETPATPQTPVVTTNTMEQTGSWSRKQEVTLYQQNFFRKSLEARENQQIASVAYALLKKYGIEQKDTTDGQANGKIYQADAFIIKSHGDKFSIYRRHNEQQLMTFQADRWGHVGNIKLSYGDEEEKSQPNSKKQISILPIERQEFLLVADYLKAGKQLPSVDADPRQIASTLSSLSPKGTHNILESFKEKEVLKILTQTITSFGQDDLTLGNYRILFQQCTDNTSTLQLLKTEHNGITREAVRFELERTETGMTHQVKALAITEADLEKLRLLAQKLHINYQSLFGNPTYTRDIDLPLHPEIARNLNEELSYQSTQSTPNVPNRKTQSNSQAASSNSLKQHNAVSHSTTPTPQTTTPSQPKFSSNLDKVLLPLHPVLKQYWEQLVLDGSWNKAVAQGHLEFQSKIQQTGKLTVGEQRELYQQIQNLAWSEILHNGRTNIVLPPLAHIVNDLRSQAVQQPQPQISSEEKRDTPMPLHRDIASHWHDLETNKTWSSVANQYNNPLRQKLTTTGKLTIGEQRELYQKILLQSLVEQHNKGQTNISLPPLSDVVQDLMNARSQIINNTYTPKVEVHSQHQKSHTPQQPATNSQELEL</sequence>
<feature type="compositionally biased region" description="Polar residues" evidence="1">
    <location>
        <begin position="927"/>
        <end position="942"/>
    </location>
</feature>
<dbReference type="PANTHER" id="PTHR34985">
    <property type="entry name" value="SLR0554 PROTEIN"/>
    <property type="match status" value="1"/>
</dbReference>
<dbReference type="Proteomes" id="UP000662314">
    <property type="component" value="Unassembled WGS sequence"/>
</dbReference>
<keyword evidence="4" id="KW-1185">Reference proteome</keyword>
<feature type="compositionally biased region" description="Polar residues" evidence="1">
    <location>
        <begin position="1195"/>
        <end position="1209"/>
    </location>
</feature>
<feature type="compositionally biased region" description="Low complexity" evidence="1">
    <location>
        <begin position="943"/>
        <end position="953"/>
    </location>
</feature>
<feature type="region of interest" description="Disordered" evidence="1">
    <location>
        <begin position="1185"/>
        <end position="1209"/>
    </location>
</feature>
<protein>
    <submittedName>
        <fullName evidence="3">DUF3854 domain-containing protein</fullName>
    </submittedName>
</protein>
<dbReference type="Pfam" id="PF12965">
    <property type="entry name" value="DUF3854"/>
    <property type="match status" value="1"/>
</dbReference>
<feature type="region of interest" description="Disordered" evidence="1">
    <location>
        <begin position="143"/>
        <end position="162"/>
    </location>
</feature>
<feature type="compositionally biased region" description="Low complexity" evidence="1">
    <location>
        <begin position="963"/>
        <end position="976"/>
    </location>
</feature>
<dbReference type="PANTHER" id="PTHR34985:SF1">
    <property type="entry name" value="SLR0554 PROTEIN"/>
    <property type="match status" value="1"/>
</dbReference>
<reference evidence="3 4" key="1">
    <citation type="journal article" date="2021" name="Int. J. Syst. Evol. Microbiol.">
        <title>Amazonocrinis nigriterrae gen. nov., sp. nov., Atlanticothrix silvestris gen. nov., sp. nov. and Dendronalium phyllosphericum gen. nov., sp. nov., nostocacean cyanobacteria from Brazilian environments.</title>
        <authorList>
            <person name="Alvarenga D.O."/>
            <person name="Andreote A.P.D."/>
            <person name="Branco L.H.Z."/>
            <person name="Delbaje E."/>
            <person name="Cruz R.B."/>
            <person name="Varani A.M."/>
            <person name="Fiore M.F."/>
        </authorList>
    </citation>
    <scope>NUCLEOTIDE SEQUENCE [LARGE SCALE GENOMIC DNA]</scope>
    <source>
        <strain evidence="3 4">CENA369</strain>
    </source>
</reference>
<feature type="region of interest" description="Disordered" evidence="1">
    <location>
        <begin position="310"/>
        <end position="329"/>
    </location>
</feature>